<dbReference type="EMBL" id="FN650140">
    <property type="protein sequence ID" value="CBJ10456.1"/>
    <property type="molecule type" value="Genomic_DNA"/>
</dbReference>
<dbReference type="HOGENOM" id="CLU_022604_1_0_6"/>
<keyword evidence="3" id="KW-0813">Transport</keyword>
<dbReference type="InterPro" id="IPR003423">
    <property type="entry name" value="OMP_efflux"/>
</dbReference>
<dbReference type="eggNOG" id="COG1538">
    <property type="taxonomic scope" value="Bacteria"/>
</dbReference>
<dbReference type="GO" id="GO:0015562">
    <property type="term" value="F:efflux transmembrane transporter activity"/>
    <property type="evidence" value="ECO:0007669"/>
    <property type="project" value="InterPro"/>
</dbReference>
<feature type="coiled-coil region" evidence="8">
    <location>
        <begin position="454"/>
        <end position="481"/>
    </location>
</feature>
<keyword evidence="5" id="KW-0812">Transmembrane</keyword>
<evidence type="ECO:0000256" key="4">
    <source>
        <dbReference type="ARBA" id="ARBA00022452"/>
    </source>
</evidence>
<keyword evidence="8" id="KW-0175">Coiled coil</keyword>
<gene>
    <name evidence="9" type="ordered locus">LLO_0129</name>
</gene>
<keyword evidence="10" id="KW-1185">Reference proteome</keyword>
<evidence type="ECO:0000256" key="1">
    <source>
        <dbReference type="ARBA" id="ARBA00004442"/>
    </source>
</evidence>
<dbReference type="InterPro" id="IPR051906">
    <property type="entry name" value="TolC-like"/>
</dbReference>
<comment type="similarity">
    <text evidence="2">Belongs to the outer membrane factor (OMF) (TC 1.B.17) family.</text>
</comment>
<dbReference type="Gene3D" id="1.20.1600.10">
    <property type="entry name" value="Outer membrane efflux proteins (OEP)"/>
    <property type="match status" value="1"/>
</dbReference>
<dbReference type="PANTHER" id="PTHR30026:SF20">
    <property type="entry name" value="OUTER MEMBRANE PROTEIN TOLC"/>
    <property type="match status" value="1"/>
</dbReference>
<dbReference type="Pfam" id="PF02321">
    <property type="entry name" value="OEP"/>
    <property type="match status" value="1"/>
</dbReference>
<evidence type="ECO:0000256" key="8">
    <source>
        <dbReference type="SAM" id="Coils"/>
    </source>
</evidence>
<dbReference type="Proteomes" id="UP000001060">
    <property type="component" value="Chromosome"/>
</dbReference>
<evidence type="ECO:0000313" key="10">
    <source>
        <dbReference type="Proteomes" id="UP000001060"/>
    </source>
</evidence>
<reference evidence="9 10" key="1">
    <citation type="journal article" date="2010" name="PLoS Genet.">
        <title>Analysis of the Legionella longbeachae genome and transcriptome uncovers unique strategies to cause Legionnaires' disease.</title>
        <authorList>
            <person name="Cazalet C."/>
            <person name="Gomez-Valero L."/>
            <person name="Rusniok C."/>
            <person name="Lomma M."/>
            <person name="Dervins-Ravault D."/>
            <person name="Newton H."/>
            <person name="Sansom F."/>
            <person name="Jarraud S."/>
            <person name="Zidane N."/>
            <person name="Ma L."/>
            <person name="Bouchier C."/>
            <person name="Etienne J."/>
            <person name="Hartland E."/>
            <person name="Buchrieser C."/>
        </authorList>
    </citation>
    <scope>NUCLEOTIDE SEQUENCE [LARGE SCALE GENOMIC DNA]</scope>
    <source>
        <strain evidence="9 10">NSW150</strain>
    </source>
</reference>
<feature type="coiled-coil region" evidence="8">
    <location>
        <begin position="252"/>
        <end position="310"/>
    </location>
</feature>
<keyword evidence="4" id="KW-1134">Transmembrane beta strand</keyword>
<dbReference type="KEGG" id="llo:LLO_0129"/>
<keyword evidence="6" id="KW-0472">Membrane</keyword>
<evidence type="ECO:0000256" key="6">
    <source>
        <dbReference type="ARBA" id="ARBA00023136"/>
    </source>
</evidence>
<name>D3HNJ3_LEGLN</name>
<dbReference type="STRING" id="661367.LLO_0129"/>
<dbReference type="GO" id="GO:1990281">
    <property type="term" value="C:efflux pump complex"/>
    <property type="evidence" value="ECO:0007669"/>
    <property type="project" value="TreeGrafter"/>
</dbReference>
<proteinExistence type="inferred from homology"/>
<evidence type="ECO:0000256" key="2">
    <source>
        <dbReference type="ARBA" id="ARBA00007613"/>
    </source>
</evidence>
<dbReference type="GO" id="GO:0015288">
    <property type="term" value="F:porin activity"/>
    <property type="evidence" value="ECO:0007669"/>
    <property type="project" value="TreeGrafter"/>
</dbReference>
<dbReference type="PANTHER" id="PTHR30026">
    <property type="entry name" value="OUTER MEMBRANE PROTEIN TOLC"/>
    <property type="match status" value="1"/>
</dbReference>
<dbReference type="GO" id="GO:0009279">
    <property type="term" value="C:cell outer membrane"/>
    <property type="evidence" value="ECO:0007669"/>
    <property type="project" value="UniProtKB-SubCell"/>
</dbReference>
<keyword evidence="7" id="KW-0998">Cell outer membrane</keyword>
<accession>D3HNJ3</accession>
<comment type="subcellular location">
    <subcellularLocation>
        <location evidence="1">Cell outer membrane</location>
    </subcellularLocation>
</comment>
<evidence type="ECO:0000313" key="9">
    <source>
        <dbReference type="EMBL" id="CBJ10456.1"/>
    </source>
</evidence>
<sequence length="546" mass="60993">MSLGRTTNRITFAGQAAICSVEQKMILKKGALLFLFISLFTRQIWSIPAVENSSIKEAEDRLQKAIENPEFMLKHWIELPTSPASRNKTIHQLSLREAILLALRYNPNIQNVELDRIVQRYQLRLAYNEFELQYAIGASGAIQKSTYSGVGSSTNRTLLGTPEFNLNTKLGTSAKLGIDNNLNGNNSYNPVLNFSLTQPLLRGFGKAVNEAALLNAEDAEWLNKLNLKQSVADQVTQVIMSYRMLILSGNNLQNQRLQLKEAQKSYEINEKKIKAGQLEPTGNIQQSYQIESLSLMVEQAENDFETASQDLLQTIGLDPEMHISVPSDVVLDKLTVPDLKQSIEYALNNNTQYLAYKVALRADERAYKVAKNQQLWQLDLGANIQSGVVNDVTGASGGVRGIYDGNNVTETARLTLTVPLHDLKRRNQLISAKVRLEKDRLALLAAKRALMTNITNIINNINSLAKRYQLAQKQVKLAEQSYALEKKKQQAGISSALDVNNTQNQLIQAQAGLINAKIAYLNQISNLQRTLGTTLEHWQIKLRYGG</sequence>
<organism evidence="9 10">
    <name type="scientific">Legionella longbeachae serogroup 1 (strain NSW150)</name>
    <dbReference type="NCBI Taxonomy" id="661367"/>
    <lineage>
        <taxon>Bacteria</taxon>
        <taxon>Pseudomonadati</taxon>
        <taxon>Pseudomonadota</taxon>
        <taxon>Gammaproteobacteria</taxon>
        <taxon>Legionellales</taxon>
        <taxon>Legionellaceae</taxon>
        <taxon>Legionella</taxon>
    </lineage>
</organism>
<protein>
    <submittedName>
        <fullName evidence="9">Putative outer membrane efflux protein</fullName>
    </submittedName>
</protein>
<evidence type="ECO:0000256" key="5">
    <source>
        <dbReference type="ARBA" id="ARBA00022692"/>
    </source>
</evidence>
<dbReference type="SUPFAM" id="SSF56954">
    <property type="entry name" value="Outer membrane efflux proteins (OEP)"/>
    <property type="match status" value="1"/>
</dbReference>
<evidence type="ECO:0000256" key="7">
    <source>
        <dbReference type="ARBA" id="ARBA00023237"/>
    </source>
</evidence>
<dbReference type="AlphaFoldDB" id="D3HNJ3"/>
<evidence type="ECO:0000256" key="3">
    <source>
        <dbReference type="ARBA" id="ARBA00022448"/>
    </source>
</evidence>